<dbReference type="PhylomeDB" id="E9HJD0"/>
<protein>
    <submittedName>
        <fullName evidence="1">Uncharacterized protein</fullName>
    </submittedName>
</protein>
<dbReference type="Pfam" id="PF25801">
    <property type="entry name" value="HEAT_GCN1_C_2"/>
    <property type="match status" value="1"/>
</dbReference>
<dbReference type="EMBL" id="GL732661">
    <property type="protein sequence ID" value="EFX68150.1"/>
    <property type="molecule type" value="Genomic_DNA"/>
</dbReference>
<evidence type="ECO:0000313" key="2">
    <source>
        <dbReference type="Proteomes" id="UP000000305"/>
    </source>
</evidence>
<name>E9HJD0_DAPPU</name>
<dbReference type="Proteomes" id="UP000000305">
    <property type="component" value="Unassembled WGS sequence"/>
</dbReference>
<gene>
    <name evidence="1" type="ORF">DAPPUDRAFT_260523</name>
</gene>
<reference evidence="1 2" key="1">
    <citation type="journal article" date="2011" name="Science">
        <title>The ecoresponsive genome of Daphnia pulex.</title>
        <authorList>
            <person name="Colbourne J.K."/>
            <person name="Pfrender M.E."/>
            <person name="Gilbert D."/>
            <person name="Thomas W.K."/>
            <person name="Tucker A."/>
            <person name="Oakley T.H."/>
            <person name="Tokishita S."/>
            <person name="Aerts A."/>
            <person name="Arnold G.J."/>
            <person name="Basu M.K."/>
            <person name="Bauer D.J."/>
            <person name="Caceres C.E."/>
            <person name="Carmel L."/>
            <person name="Casola C."/>
            <person name="Choi J.H."/>
            <person name="Detter J.C."/>
            <person name="Dong Q."/>
            <person name="Dusheyko S."/>
            <person name="Eads B.D."/>
            <person name="Frohlich T."/>
            <person name="Geiler-Samerotte K.A."/>
            <person name="Gerlach D."/>
            <person name="Hatcher P."/>
            <person name="Jogdeo S."/>
            <person name="Krijgsveld J."/>
            <person name="Kriventseva E.V."/>
            <person name="Kultz D."/>
            <person name="Laforsch C."/>
            <person name="Lindquist E."/>
            <person name="Lopez J."/>
            <person name="Manak J.R."/>
            <person name="Muller J."/>
            <person name="Pangilinan J."/>
            <person name="Patwardhan R.P."/>
            <person name="Pitluck S."/>
            <person name="Pritham E.J."/>
            <person name="Rechtsteiner A."/>
            <person name="Rho M."/>
            <person name="Rogozin I.B."/>
            <person name="Sakarya O."/>
            <person name="Salamov A."/>
            <person name="Schaack S."/>
            <person name="Shapiro H."/>
            <person name="Shiga Y."/>
            <person name="Skalitzky C."/>
            <person name="Smith Z."/>
            <person name="Souvorov A."/>
            <person name="Sung W."/>
            <person name="Tang Z."/>
            <person name="Tsuchiya D."/>
            <person name="Tu H."/>
            <person name="Vos H."/>
            <person name="Wang M."/>
            <person name="Wolf Y.I."/>
            <person name="Yamagata H."/>
            <person name="Yamada T."/>
            <person name="Ye Y."/>
            <person name="Shaw J.R."/>
            <person name="Andrews J."/>
            <person name="Crease T.J."/>
            <person name="Tang H."/>
            <person name="Lucas S.M."/>
            <person name="Robertson H.M."/>
            <person name="Bork P."/>
            <person name="Koonin E.V."/>
            <person name="Zdobnov E.M."/>
            <person name="Grigoriev I.V."/>
            <person name="Lynch M."/>
            <person name="Boore J.L."/>
        </authorList>
    </citation>
    <scope>NUCLEOTIDE SEQUENCE [LARGE SCALE GENOMIC DNA]</scope>
</reference>
<dbReference type="HOGENOM" id="CLU_2944018_0_0_1"/>
<evidence type="ECO:0000313" key="1">
    <source>
        <dbReference type="EMBL" id="EFX68150.1"/>
    </source>
</evidence>
<dbReference type="KEGG" id="dpx:DAPPUDRAFT_260523"/>
<organism evidence="1 2">
    <name type="scientific">Daphnia pulex</name>
    <name type="common">Water flea</name>
    <dbReference type="NCBI Taxonomy" id="6669"/>
    <lineage>
        <taxon>Eukaryota</taxon>
        <taxon>Metazoa</taxon>
        <taxon>Ecdysozoa</taxon>
        <taxon>Arthropoda</taxon>
        <taxon>Crustacea</taxon>
        <taxon>Branchiopoda</taxon>
        <taxon>Diplostraca</taxon>
        <taxon>Cladocera</taxon>
        <taxon>Anomopoda</taxon>
        <taxon>Daphniidae</taxon>
        <taxon>Daphnia</taxon>
    </lineage>
</organism>
<sequence>MSETICKSILTTQQSMLSHPEEDSRMAAAGCLGALFRHLPADELEALDNDCLIHEDPSMH</sequence>
<dbReference type="InParanoid" id="E9HJD0"/>
<dbReference type="OrthoDB" id="5148094at2759"/>
<keyword evidence="2" id="KW-1185">Reference proteome</keyword>
<dbReference type="AlphaFoldDB" id="E9HJD0"/>
<proteinExistence type="predicted"/>
<accession>E9HJD0</accession>